<proteinExistence type="predicted"/>
<accession>A0A9Q1R528</accession>
<dbReference type="OrthoDB" id="605328at2759"/>
<comment type="caution">
    <text evidence="3">The sequence shown here is derived from an EMBL/GenBank/DDBJ whole genome shotgun (WGS) entry which is preliminary data.</text>
</comment>
<dbReference type="AlphaFoldDB" id="A0A9Q1R528"/>
<evidence type="ECO:0000256" key="1">
    <source>
        <dbReference type="SAM" id="MobiDB-lite"/>
    </source>
</evidence>
<dbReference type="InterPro" id="IPR039869">
    <property type="entry name" value="UBTD1/2"/>
</dbReference>
<evidence type="ECO:0000313" key="3">
    <source>
        <dbReference type="EMBL" id="KAJ8543003.1"/>
    </source>
</evidence>
<dbReference type="InterPro" id="IPR032752">
    <property type="entry name" value="DC-UbP/UBTD2_N"/>
</dbReference>
<feature type="region of interest" description="Disordered" evidence="1">
    <location>
        <begin position="1"/>
        <end position="27"/>
    </location>
</feature>
<dbReference type="Pfam" id="PF16455">
    <property type="entry name" value="UBD"/>
    <property type="match status" value="1"/>
</dbReference>
<dbReference type="EMBL" id="JAJAGQ010000014">
    <property type="protein sequence ID" value="KAJ8543003.1"/>
    <property type="molecule type" value="Genomic_DNA"/>
</dbReference>
<dbReference type="InterPro" id="IPR038169">
    <property type="entry name" value="DC-UbP/UBTD2_N_sf"/>
</dbReference>
<reference evidence="4" key="1">
    <citation type="journal article" date="2023" name="Proc. Natl. Acad. Sci. U.S.A.">
        <title>Genomic and structural basis for evolution of tropane alkaloid biosynthesis.</title>
        <authorList>
            <person name="Wanga Y.-J."/>
            <person name="Taina T."/>
            <person name="Yua J.-Y."/>
            <person name="Lia J."/>
            <person name="Xua B."/>
            <person name="Chenc J."/>
            <person name="D'Auriad J.C."/>
            <person name="Huanga J.-P."/>
            <person name="Huanga S.-X."/>
        </authorList>
    </citation>
    <scope>NUCLEOTIDE SEQUENCE [LARGE SCALE GENOMIC DNA]</scope>
    <source>
        <strain evidence="4">cv. KIB-2019</strain>
    </source>
</reference>
<dbReference type="Gene3D" id="1.20.225.20">
    <property type="entry name" value="Ub domain-containing protein, DC-UbP/UBTD2, N-terminal domain"/>
    <property type="match status" value="1"/>
</dbReference>
<sequence length="274" mass="31425">MGSCGSSHVKPNRTGKKIIRKPRPWKHPQPITRSQLMQLREEFWDTAPHYGGKKEIWDAIRAAAEADLGLAQVIVDSAGIIAQNTDMTVCYDESGTKYELPNKHSHFLYFDLDNESLEIMPSTSVPEGRNGGKIKYFGESAGKLHLIEENVLRPTLLNVFELEKDYSKWFVKYVVDLDDLTHLFPLMLINEPESLDVIGYQFDVLCFIDGEKEGKTILVLSLPEKMISYDIKSMSIKELLKVPLEELHLSMEGFLVYNYKWYHAYKHIETLALV</sequence>
<dbReference type="PANTHER" id="PTHR13609">
    <property type="entry name" value="UBIQUITIN DOMAIN CONTAINING 1 PROTEIN-RELATED"/>
    <property type="match status" value="1"/>
</dbReference>
<dbReference type="Proteomes" id="UP001152561">
    <property type="component" value="Unassembled WGS sequence"/>
</dbReference>
<keyword evidence="4" id="KW-1185">Reference proteome</keyword>
<evidence type="ECO:0000259" key="2">
    <source>
        <dbReference type="Pfam" id="PF16455"/>
    </source>
</evidence>
<gene>
    <name evidence="3" type="ORF">K7X08_005526</name>
</gene>
<feature type="compositionally biased region" description="Basic residues" evidence="1">
    <location>
        <begin position="10"/>
        <end position="26"/>
    </location>
</feature>
<evidence type="ECO:0000313" key="4">
    <source>
        <dbReference type="Proteomes" id="UP001152561"/>
    </source>
</evidence>
<organism evidence="3 4">
    <name type="scientific">Anisodus acutangulus</name>
    <dbReference type="NCBI Taxonomy" id="402998"/>
    <lineage>
        <taxon>Eukaryota</taxon>
        <taxon>Viridiplantae</taxon>
        <taxon>Streptophyta</taxon>
        <taxon>Embryophyta</taxon>
        <taxon>Tracheophyta</taxon>
        <taxon>Spermatophyta</taxon>
        <taxon>Magnoliopsida</taxon>
        <taxon>eudicotyledons</taxon>
        <taxon>Gunneridae</taxon>
        <taxon>Pentapetalae</taxon>
        <taxon>asterids</taxon>
        <taxon>lamiids</taxon>
        <taxon>Solanales</taxon>
        <taxon>Solanaceae</taxon>
        <taxon>Solanoideae</taxon>
        <taxon>Hyoscyameae</taxon>
        <taxon>Anisodus</taxon>
    </lineage>
</organism>
<feature type="domain" description="DC-UbP/UBTD2 N-terminal" evidence="2">
    <location>
        <begin position="17"/>
        <end position="102"/>
    </location>
</feature>
<name>A0A9Q1R528_9SOLA</name>
<protein>
    <recommendedName>
        <fullName evidence="2">DC-UbP/UBTD2 N-terminal domain-containing protein</fullName>
    </recommendedName>
</protein>